<feature type="transmembrane region" description="Helical" evidence="3">
    <location>
        <begin position="36"/>
        <end position="55"/>
    </location>
</feature>
<dbReference type="GO" id="GO:0017004">
    <property type="term" value="P:cytochrome complex assembly"/>
    <property type="evidence" value="ECO:0007669"/>
    <property type="project" value="InterPro"/>
</dbReference>
<dbReference type="GO" id="GO:0017003">
    <property type="term" value="P:protein-heme linkage"/>
    <property type="evidence" value="ECO:0007669"/>
    <property type="project" value="InterPro"/>
</dbReference>
<dbReference type="GO" id="GO:0005886">
    <property type="term" value="C:plasma membrane"/>
    <property type="evidence" value="ECO:0007669"/>
    <property type="project" value="InterPro"/>
</dbReference>
<evidence type="ECO:0000313" key="4">
    <source>
        <dbReference type="EMBL" id="KKL51317.1"/>
    </source>
</evidence>
<name>A0A0F9FJT9_9ZZZZ</name>
<reference evidence="4" key="1">
    <citation type="journal article" date="2015" name="Nature">
        <title>Complex archaea that bridge the gap between prokaryotes and eukaryotes.</title>
        <authorList>
            <person name="Spang A."/>
            <person name="Saw J.H."/>
            <person name="Jorgensen S.L."/>
            <person name="Zaremba-Niedzwiedzka K."/>
            <person name="Martijn J."/>
            <person name="Lind A.E."/>
            <person name="van Eijk R."/>
            <person name="Schleper C."/>
            <person name="Guy L."/>
            <person name="Ettema T.J."/>
        </authorList>
    </citation>
    <scope>NUCLEOTIDE SEQUENCE</scope>
</reference>
<sequence>MNSVYIFLGLVALFFVGLVIYIAISWPKWTSKQRKYSVSGIVGLITIVFVIGFFTNSMSMAYARPTELLDQIKSGEIKLGQQVKVEGEIIKGTIKKFDYGSTTEFEIKDKDSKIKVRFEGVLPDNFKAGIHAIAVGSYDGKIFATTDVKTRCPSKYEAAAEKEKEGTK</sequence>
<dbReference type="GO" id="GO:0020037">
    <property type="term" value="F:heme binding"/>
    <property type="evidence" value="ECO:0007669"/>
    <property type="project" value="InterPro"/>
</dbReference>
<dbReference type="InterPro" id="IPR036127">
    <property type="entry name" value="CcmE-like_sf"/>
</dbReference>
<protein>
    <recommendedName>
        <fullName evidence="5">Cytochrome c-type biogenesis protein CcmE</fullName>
    </recommendedName>
</protein>
<keyword evidence="3" id="KW-0812">Transmembrane</keyword>
<keyword evidence="3" id="KW-1133">Transmembrane helix</keyword>
<dbReference type="InterPro" id="IPR012340">
    <property type="entry name" value="NA-bd_OB-fold"/>
</dbReference>
<feature type="transmembrane region" description="Helical" evidence="3">
    <location>
        <begin position="6"/>
        <end position="24"/>
    </location>
</feature>
<accession>A0A0F9FJT9</accession>
<comment type="caution">
    <text evidence="4">The sequence shown here is derived from an EMBL/GenBank/DDBJ whole genome shotgun (WGS) entry which is preliminary data.</text>
</comment>
<dbReference type="EMBL" id="LAZR01032294">
    <property type="protein sequence ID" value="KKL51317.1"/>
    <property type="molecule type" value="Genomic_DNA"/>
</dbReference>
<evidence type="ECO:0008006" key="5">
    <source>
        <dbReference type="Google" id="ProtNLM"/>
    </source>
</evidence>
<dbReference type="SUPFAM" id="SSF82093">
    <property type="entry name" value="Heme chaperone CcmE"/>
    <property type="match status" value="1"/>
</dbReference>
<comment type="subcellular location">
    <subcellularLocation>
        <location evidence="1">Membrane</location>
    </subcellularLocation>
</comment>
<organism evidence="4">
    <name type="scientific">marine sediment metagenome</name>
    <dbReference type="NCBI Taxonomy" id="412755"/>
    <lineage>
        <taxon>unclassified sequences</taxon>
        <taxon>metagenomes</taxon>
        <taxon>ecological metagenomes</taxon>
    </lineage>
</organism>
<evidence type="ECO:0000256" key="3">
    <source>
        <dbReference type="SAM" id="Phobius"/>
    </source>
</evidence>
<dbReference type="AlphaFoldDB" id="A0A0F9FJT9"/>
<dbReference type="InterPro" id="IPR004329">
    <property type="entry name" value="CcmE"/>
</dbReference>
<dbReference type="Gene3D" id="2.40.50.140">
    <property type="entry name" value="Nucleic acid-binding proteins"/>
    <property type="match status" value="1"/>
</dbReference>
<gene>
    <name evidence="4" type="ORF">LCGC14_2296700</name>
</gene>
<evidence type="ECO:0000256" key="2">
    <source>
        <dbReference type="ARBA" id="ARBA00023136"/>
    </source>
</evidence>
<evidence type="ECO:0000256" key="1">
    <source>
        <dbReference type="ARBA" id="ARBA00004370"/>
    </source>
</evidence>
<proteinExistence type="predicted"/>
<keyword evidence="2 3" id="KW-0472">Membrane</keyword>
<dbReference type="Pfam" id="PF03100">
    <property type="entry name" value="CcmE"/>
    <property type="match status" value="1"/>
</dbReference>